<feature type="compositionally biased region" description="Polar residues" evidence="1">
    <location>
        <begin position="113"/>
        <end position="122"/>
    </location>
</feature>
<comment type="caution">
    <text evidence="2">The sequence shown here is derived from an EMBL/GenBank/DDBJ whole genome shotgun (WGS) entry which is preliminary data.</text>
</comment>
<keyword evidence="3" id="KW-1185">Reference proteome</keyword>
<name>A0A9W8VI96_9HYPO</name>
<evidence type="ECO:0000313" key="2">
    <source>
        <dbReference type="EMBL" id="KAJ4264365.1"/>
    </source>
</evidence>
<evidence type="ECO:0000313" key="3">
    <source>
        <dbReference type="Proteomes" id="UP001152049"/>
    </source>
</evidence>
<evidence type="ECO:0000256" key="1">
    <source>
        <dbReference type="SAM" id="MobiDB-lite"/>
    </source>
</evidence>
<accession>A0A9W8VI96</accession>
<proteinExistence type="predicted"/>
<feature type="region of interest" description="Disordered" evidence="1">
    <location>
        <begin position="113"/>
        <end position="191"/>
    </location>
</feature>
<dbReference type="Proteomes" id="UP001152049">
    <property type="component" value="Unassembled WGS sequence"/>
</dbReference>
<protein>
    <submittedName>
        <fullName evidence="2">Uncharacterized protein</fullName>
    </submittedName>
</protein>
<organism evidence="2 3">
    <name type="scientific">Fusarium torreyae</name>
    <dbReference type="NCBI Taxonomy" id="1237075"/>
    <lineage>
        <taxon>Eukaryota</taxon>
        <taxon>Fungi</taxon>
        <taxon>Dikarya</taxon>
        <taxon>Ascomycota</taxon>
        <taxon>Pezizomycotina</taxon>
        <taxon>Sordariomycetes</taxon>
        <taxon>Hypocreomycetidae</taxon>
        <taxon>Hypocreales</taxon>
        <taxon>Nectriaceae</taxon>
        <taxon>Fusarium</taxon>
    </lineage>
</organism>
<dbReference type="AlphaFoldDB" id="A0A9W8VI96"/>
<feature type="compositionally biased region" description="Acidic residues" evidence="1">
    <location>
        <begin position="177"/>
        <end position="186"/>
    </location>
</feature>
<feature type="compositionally biased region" description="Basic residues" evidence="1">
    <location>
        <begin position="160"/>
        <end position="172"/>
    </location>
</feature>
<reference evidence="2" key="1">
    <citation type="submission" date="2022-09" db="EMBL/GenBank/DDBJ databases">
        <title>Fusarium specimens isolated from Avocado Roots.</title>
        <authorList>
            <person name="Stajich J."/>
            <person name="Roper C."/>
            <person name="Heimlech-Rivalta G."/>
        </authorList>
    </citation>
    <scope>NUCLEOTIDE SEQUENCE</scope>
    <source>
        <strain evidence="2">CF00136</strain>
    </source>
</reference>
<sequence length="241" mass="26821">MPRNTRVPAPYNKYSLETCVLFRRFHNIVGAWPWQLTQGFEPPYWGQNLVQEFTTLLKVRLCDAPGVAQSELMTYLNNISMDHPDHVYAGALNRVAIGRAFKWLDDRSRVASTRGQAINTNPAPLPPTRAEQSALGATSARGDTSAQECDEDDDVPSRSIRTRSQSRRNARKRVIDSSDEEPDDDVQFLSSKPAPKKKSLIVTLKFTPLGGQKLSAAIGDCIMVATRRPNPLTMDEPNEPG</sequence>
<dbReference type="OrthoDB" id="5081234at2759"/>
<gene>
    <name evidence="2" type="ORF">NW762_005563</name>
</gene>
<dbReference type="EMBL" id="JAOQAZ010000008">
    <property type="protein sequence ID" value="KAJ4264365.1"/>
    <property type="molecule type" value="Genomic_DNA"/>
</dbReference>